<dbReference type="PROSITE" id="PS50994">
    <property type="entry name" value="INTEGRASE"/>
    <property type="match status" value="1"/>
</dbReference>
<dbReference type="NCBIfam" id="NF033516">
    <property type="entry name" value="transpos_IS3"/>
    <property type="match status" value="1"/>
</dbReference>
<dbReference type="InterPro" id="IPR009057">
    <property type="entry name" value="Homeodomain-like_sf"/>
</dbReference>
<reference evidence="2 3" key="1">
    <citation type="submission" date="2018-01" db="EMBL/GenBank/DDBJ databases">
        <title>Whole genome sequencing of Histamine producing bacteria.</title>
        <authorList>
            <person name="Butler K."/>
        </authorList>
    </citation>
    <scope>NUCLEOTIDE SEQUENCE [LARGE SCALE GENOMIC DNA]</scope>
    <source>
        <strain evidence="2 3">DSM 100436</strain>
    </source>
</reference>
<evidence type="ECO:0000259" key="1">
    <source>
        <dbReference type="PROSITE" id="PS50994"/>
    </source>
</evidence>
<dbReference type="PANTHER" id="PTHR46889:SF5">
    <property type="entry name" value="INTEGRASE PROTEIN"/>
    <property type="match status" value="1"/>
</dbReference>
<dbReference type="AlphaFoldDB" id="A0A2T3NN94"/>
<comment type="caution">
    <text evidence="2">The sequence shown here is derived from an EMBL/GenBank/DDBJ whole genome shotgun (WGS) entry which is preliminary data.</text>
</comment>
<dbReference type="InterPro" id="IPR036388">
    <property type="entry name" value="WH-like_DNA-bd_sf"/>
</dbReference>
<accession>A0A2T3NN94</accession>
<dbReference type="InterPro" id="IPR001584">
    <property type="entry name" value="Integrase_cat-core"/>
</dbReference>
<dbReference type="Gene3D" id="3.30.420.10">
    <property type="entry name" value="Ribonuclease H-like superfamily/Ribonuclease H"/>
    <property type="match status" value="1"/>
</dbReference>
<name>A0A2T3NN94_9GAMM</name>
<feature type="domain" description="Integrase catalytic" evidence="1">
    <location>
        <begin position="232"/>
        <end position="404"/>
    </location>
</feature>
<dbReference type="GO" id="GO:0015074">
    <property type="term" value="P:DNA integration"/>
    <property type="evidence" value="ECO:0007669"/>
    <property type="project" value="InterPro"/>
</dbReference>
<dbReference type="SUPFAM" id="SSF53098">
    <property type="entry name" value="Ribonuclease H-like"/>
    <property type="match status" value="1"/>
</dbReference>
<dbReference type="InterPro" id="IPR050900">
    <property type="entry name" value="Transposase_IS3/IS150/IS904"/>
</dbReference>
<dbReference type="Proteomes" id="UP000241771">
    <property type="component" value="Unassembled WGS sequence"/>
</dbReference>
<dbReference type="Gene3D" id="1.10.10.10">
    <property type="entry name" value="Winged helix-like DNA-binding domain superfamily/Winged helix DNA-binding domain"/>
    <property type="match status" value="1"/>
</dbReference>
<dbReference type="SUPFAM" id="SSF46689">
    <property type="entry name" value="Homeodomain-like"/>
    <property type="match status" value="1"/>
</dbReference>
<dbReference type="InterPro" id="IPR036397">
    <property type="entry name" value="RNaseH_sf"/>
</dbReference>
<evidence type="ECO:0000313" key="3">
    <source>
        <dbReference type="Proteomes" id="UP000241771"/>
    </source>
</evidence>
<dbReference type="GO" id="GO:0003676">
    <property type="term" value="F:nucleic acid binding"/>
    <property type="evidence" value="ECO:0007669"/>
    <property type="project" value="InterPro"/>
</dbReference>
<dbReference type="EMBL" id="PYMA01000016">
    <property type="protein sequence ID" value="PSW16938.1"/>
    <property type="molecule type" value="Genomic_DNA"/>
</dbReference>
<dbReference type="RefSeq" id="WP_107272430.1">
    <property type="nucleotide sequence ID" value="NZ_JGVO01001619.1"/>
</dbReference>
<organism evidence="2 3">
    <name type="scientific">Photobacterium sanctipauli</name>
    <dbReference type="NCBI Taxonomy" id="1342794"/>
    <lineage>
        <taxon>Bacteria</taxon>
        <taxon>Pseudomonadati</taxon>
        <taxon>Pseudomonadota</taxon>
        <taxon>Gammaproteobacteria</taxon>
        <taxon>Vibrionales</taxon>
        <taxon>Vibrionaceae</taxon>
        <taxon>Photobacterium</taxon>
    </lineage>
</organism>
<keyword evidence="3" id="KW-1185">Reference proteome</keyword>
<dbReference type="OrthoDB" id="9810995at2"/>
<sequence length="411" mass="47562">MNSSSESKIKRTQRDYTLGFKLAVVAQVEKGEMTYKQAQAHYGIQGRSTVLVWLRKHGKLDWSKPIEHFLTMSKSKETPAQKIKRLEKALADAELKNMIYGDMVDIFKKEHGIDLGKKVLSRALWLAKEQGKVKLATACRQFNLSRQAVHQWKQRLEARAEELLPVKEMVRYWRQFMPRVGTRKLYQLIKPQLEKHGIKLGRDGLFKYLKNENLLVKPRKNYTKTTNSKHWLRKHPNLLKDRVVHHVEQVVVSDITYVKTDEGTHYLSLVTDAYSRKILGYELSNEMKASDVVKALEMTITNRQTDAATIHHSDRGLQYCSSEYQEKLSANSMIPSMTDGYDCYQNALAERVNGILKSEFLLYQCNTLKELMVLVKESISVYNDLRPHTSLGMRTPSEVHEKASREYLLAT</sequence>
<protein>
    <submittedName>
        <fullName evidence="2">IS3 family transposase</fullName>
    </submittedName>
</protein>
<proteinExistence type="predicted"/>
<evidence type="ECO:0000313" key="2">
    <source>
        <dbReference type="EMBL" id="PSW16938.1"/>
    </source>
</evidence>
<dbReference type="InterPro" id="IPR012337">
    <property type="entry name" value="RNaseH-like_sf"/>
</dbReference>
<dbReference type="PANTHER" id="PTHR46889">
    <property type="entry name" value="TRANSPOSASE INSF FOR INSERTION SEQUENCE IS3B-RELATED"/>
    <property type="match status" value="1"/>
</dbReference>
<gene>
    <name evidence="2" type="ORF">C9I98_20570</name>
</gene>
<dbReference type="InterPro" id="IPR048020">
    <property type="entry name" value="Transpos_IS3"/>
</dbReference>
<dbReference type="Pfam" id="PF00665">
    <property type="entry name" value="rve"/>
    <property type="match status" value="1"/>
</dbReference>